<evidence type="ECO:0000256" key="2">
    <source>
        <dbReference type="SAM" id="Coils"/>
    </source>
</evidence>
<proteinExistence type="inferred from homology"/>
<organism evidence="5 6">
    <name type="scientific">Adhaeribacter pallidiroseus</name>
    <dbReference type="NCBI Taxonomy" id="2072847"/>
    <lineage>
        <taxon>Bacteria</taxon>
        <taxon>Pseudomonadati</taxon>
        <taxon>Bacteroidota</taxon>
        <taxon>Cytophagia</taxon>
        <taxon>Cytophagales</taxon>
        <taxon>Hymenobacteraceae</taxon>
        <taxon>Adhaeribacter</taxon>
    </lineage>
</organism>
<evidence type="ECO:0000313" key="5">
    <source>
        <dbReference type="EMBL" id="RDC63285.1"/>
    </source>
</evidence>
<feature type="domain" description="Peptidase S49" evidence="4">
    <location>
        <begin position="151"/>
        <end position="302"/>
    </location>
</feature>
<reference evidence="5 6" key="1">
    <citation type="submission" date="2018-04" db="EMBL/GenBank/DDBJ databases">
        <title>Adhaeribacter sp. HMF7616 genome sequencing and assembly.</title>
        <authorList>
            <person name="Kang H."/>
            <person name="Kang J."/>
            <person name="Cha I."/>
            <person name="Kim H."/>
            <person name="Joh K."/>
        </authorList>
    </citation>
    <scope>NUCLEOTIDE SEQUENCE [LARGE SCALE GENOMIC DNA]</scope>
    <source>
        <strain evidence="5 6">HMF7616</strain>
    </source>
</reference>
<dbReference type="Gene3D" id="3.90.226.10">
    <property type="entry name" value="2-enoyl-CoA Hydratase, Chain A, domain 1"/>
    <property type="match status" value="1"/>
</dbReference>
<comment type="similarity">
    <text evidence="1">Belongs to the peptidase S49 family.</text>
</comment>
<gene>
    <name evidence="5" type="ORF">AHMF7616_01887</name>
</gene>
<dbReference type="AlphaFoldDB" id="A0A369QI72"/>
<sequence length="460" mass="47897">MPFGQVAKKMIELLEQSVWAIDPRYVAQHESIISKMFSSGSADVAALEKAKSMRPTMQVAVIGAGEIGCSILSFEAAAGRSAASQEQRVAVIPLVGPVMKNGNMCAYGSKDVIAWVEQANADASISAMVLLVDSPGGAVDGTEALGAAISASAKPIVGYVDGLAASAAYWAISQTSEIFISSRTTAWAGSIGTLIKHMDISKNLEAQGVKVTYITADRSTDKVKGNSTEPLSEEAIADFKADLNSINDTFISTVKAGRGAKITSEEVFTAKVYNGKDAIKLGLVDKVGSLQDAVSRAAKLAKTPAQSQNSNNSQKSDMLKFPKLASLLGLAPSAAVEGTEVDATTEAVVDQVTADADLTDVQAQAAESALAALETERDAALDKVAGLEATIATLTGEKTALTTDKADLQAKLTTLEQWKANAAKPGAKAEDTLTNPVADAAPKAPWELEADKYKAELAQK</sequence>
<dbReference type="Proteomes" id="UP000253919">
    <property type="component" value="Unassembled WGS sequence"/>
</dbReference>
<dbReference type="Gene3D" id="6.20.330.10">
    <property type="match status" value="1"/>
</dbReference>
<dbReference type="GO" id="GO:0008233">
    <property type="term" value="F:peptidase activity"/>
    <property type="evidence" value="ECO:0007669"/>
    <property type="project" value="InterPro"/>
</dbReference>
<dbReference type="EMBL" id="QASA01000001">
    <property type="protein sequence ID" value="RDC63285.1"/>
    <property type="molecule type" value="Genomic_DNA"/>
</dbReference>
<dbReference type="InterPro" id="IPR033855">
    <property type="entry name" value="Protein_C"/>
</dbReference>
<dbReference type="PANTHER" id="PTHR42987:SF4">
    <property type="entry name" value="PROTEASE SOHB-RELATED"/>
    <property type="match status" value="1"/>
</dbReference>
<dbReference type="PANTHER" id="PTHR42987">
    <property type="entry name" value="PEPTIDASE S49"/>
    <property type="match status" value="1"/>
</dbReference>
<dbReference type="InterPro" id="IPR029045">
    <property type="entry name" value="ClpP/crotonase-like_dom_sf"/>
</dbReference>
<comment type="caution">
    <text evidence="5">The sequence shown here is derived from an EMBL/GenBank/DDBJ whole genome shotgun (WGS) entry which is preliminary data.</text>
</comment>
<dbReference type="Pfam" id="PF01343">
    <property type="entry name" value="Peptidase_S49"/>
    <property type="match status" value="1"/>
</dbReference>
<evidence type="ECO:0000313" key="6">
    <source>
        <dbReference type="Proteomes" id="UP000253919"/>
    </source>
</evidence>
<feature type="region of interest" description="Disordered" evidence="3">
    <location>
        <begin position="423"/>
        <end position="444"/>
    </location>
</feature>
<feature type="coiled-coil region" evidence="2">
    <location>
        <begin position="363"/>
        <end position="390"/>
    </location>
</feature>
<dbReference type="SUPFAM" id="SSF52096">
    <property type="entry name" value="ClpP/crotonase"/>
    <property type="match status" value="1"/>
</dbReference>
<name>A0A369QI72_9BACT</name>
<keyword evidence="6" id="KW-1185">Reference proteome</keyword>
<evidence type="ECO:0000256" key="3">
    <source>
        <dbReference type="SAM" id="MobiDB-lite"/>
    </source>
</evidence>
<dbReference type="GO" id="GO:0006508">
    <property type="term" value="P:proteolysis"/>
    <property type="evidence" value="ECO:0007669"/>
    <property type="project" value="InterPro"/>
</dbReference>
<dbReference type="CDD" id="cd07022">
    <property type="entry name" value="S49_Sppa_36K_type"/>
    <property type="match status" value="1"/>
</dbReference>
<keyword evidence="2" id="KW-0175">Coiled coil</keyword>
<protein>
    <recommendedName>
        <fullName evidence="4">Peptidase S49 domain-containing protein</fullName>
    </recommendedName>
</protein>
<evidence type="ECO:0000259" key="4">
    <source>
        <dbReference type="Pfam" id="PF01343"/>
    </source>
</evidence>
<dbReference type="InterPro" id="IPR002142">
    <property type="entry name" value="Peptidase_S49"/>
</dbReference>
<evidence type="ECO:0000256" key="1">
    <source>
        <dbReference type="ARBA" id="ARBA00008683"/>
    </source>
</evidence>
<accession>A0A369QI72</accession>